<keyword evidence="4" id="KW-1185">Reference proteome</keyword>
<dbReference type="eggNOG" id="COG2827">
    <property type="taxonomic scope" value="Bacteria"/>
</dbReference>
<feature type="domain" description="GIY-YIG" evidence="2">
    <location>
        <begin position="4"/>
        <end position="80"/>
    </location>
</feature>
<protein>
    <submittedName>
        <fullName evidence="3">Endo/excinuclease amino terminal domain protein</fullName>
    </submittedName>
</protein>
<dbReference type="HOGENOM" id="CLU_135650_3_1_6"/>
<name>A4BL97_9GAMM</name>
<dbReference type="Gene3D" id="3.40.1440.10">
    <property type="entry name" value="GIY-YIG endonuclease"/>
    <property type="match status" value="1"/>
</dbReference>
<proteinExistence type="inferred from homology"/>
<dbReference type="PROSITE" id="PS50164">
    <property type="entry name" value="GIY_YIG"/>
    <property type="match status" value="1"/>
</dbReference>
<dbReference type="SMART" id="SM00465">
    <property type="entry name" value="GIYc"/>
    <property type="match status" value="1"/>
</dbReference>
<evidence type="ECO:0000259" key="2">
    <source>
        <dbReference type="PROSITE" id="PS50164"/>
    </source>
</evidence>
<dbReference type="PANTHER" id="PTHR34477">
    <property type="entry name" value="UPF0213 PROTEIN YHBQ"/>
    <property type="match status" value="1"/>
</dbReference>
<organism evidence="3 4">
    <name type="scientific">Nitrococcus mobilis Nb-231</name>
    <dbReference type="NCBI Taxonomy" id="314278"/>
    <lineage>
        <taxon>Bacteria</taxon>
        <taxon>Pseudomonadati</taxon>
        <taxon>Pseudomonadota</taxon>
        <taxon>Gammaproteobacteria</taxon>
        <taxon>Chromatiales</taxon>
        <taxon>Ectothiorhodospiraceae</taxon>
        <taxon>Nitrococcus</taxon>
    </lineage>
</organism>
<evidence type="ECO:0000256" key="1">
    <source>
        <dbReference type="ARBA" id="ARBA00007435"/>
    </source>
</evidence>
<dbReference type="InterPro" id="IPR035901">
    <property type="entry name" value="GIY-YIG_endonuc_sf"/>
</dbReference>
<dbReference type="Pfam" id="PF01541">
    <property type="entry name" value="GIY-YIG"/>
    <property type="match status" value="1"/>
</dbReference>
<dbReference type="SUPFAM" id="SSF82771">
    <property type="entry name" value="GIY-YIG endonuclease"/>
    <property type="match status" value="1"/>
</dbReference>
<reference evidence="3 4" key="1">
    <citation type="submission" date="2006-02" db="EMBL/GenBank/DDBJ databases">
        <authorList>
            <person name="Waterbury J."/>
            <person name="Ferriera S."/>
            <person name="Johnson J."/>
            <person name="Kravitz S."/>
            <person name="Halpern A."/>
            <person name="Remington K."/>
            <person name="Beeson K."/>
            <person name="Tran B."/>
            <person name="Rogers Y.-H."/>
            <person name="Friedman R."/>
            <person name="Venter J.C."/>
        </authorList>
    </citation>
    <scope>NUCLEOTIDE SEQUENCE [LARGE SCALE GENOMIC DNA]</scope>
    <source>
        <strain evidence="3 4">Nb-231</strain>
    </source>
</reference>
<dbReference type="AlphaFoldDB" id="A4BL97"/>
<dbReference type="Proteomes" id="UP000003374">
    <property type="component" value="Unassembled WGS sequence"/>
</dbReference>
<dbReference type="EMBL" id="AAOF01000001">
    <property type="protein sequence ID" value="EAR23085.1"/>
    <property type="molecule type" value="Genomic_DNA"/>
</dbReference>
<evidence type="ECO:0000313" key="3">
    <source>
        <dbReference type="EMBL" id="EAR23085.1"/>
    </source>
</evidence>
<dbReference type="STRING" id="314278.NB231_14733"/>
<gene>
    <name evidence="3" type="ORF">NB231_14733</name>
</gene>
<evidence type="ECO:0000313" key="4">
    <source>
        <dbReference type="Proteomes" id="UP000003374"/>
    </source>
</evidence>
<accession>A4BL97</accession>
<dbReference type="InterPro" id="IPR050190">
    <property type="entry name" value="UPF0213_domain"/>
</dbReference>
<comment type="caution">
    <text evidence="3">The sequence shown here is derived from an EMBL/GenBank/DDBJ whole genome shotgun (WGS) entry which is preliminary data.</text>
</comment>
<dbReference type="InterPro" id="IPR000305">
    <property type="entry name" value="GIY-YIG_endonuc"/>
</dbReference>
<comment type="similarity">
    <text evidence="1">Belongs to the UPF0213 family.</text>
</comment>
<dbReference type="CDD" id="cd10448">
    <property type="entry name" value="GIY-YIG_unchar_3"/>
    <property type="match status" value="1"/>
</dbReference>
<dbReference type="PANTHER" id="PTHR34477:SF5">
    <property type="entry name" value="BSL5627 PROTEIN"/>
    <property type="match status" value="1"/>
</dbReference>
<sequence length="98" mass="11413">MMSKTACVYILASKKNGTLYTGVTTDLQRRVYEHKKHLVEGFTRKYNVTRLVWFQQGDDITEAISVEKKIKNRPRKWKVALIEKTNPGWADLAADWVK</sequence>